<protein>
    <recommendedName>
        <fullName evidence="2">RCK N-terminal domain-containing protein</fullName>
    </recommendedName>
</protein>
<dbReference type="InterPro" id="IPR003148">
    <property type="entry name" value="RCK_N"/>
</dbReference>
<dbReference type="InterPro" id="IPR050721">
    <property type="entry name" value="Trk_Ktr_HKT_K-transport"/>
</dbReference>
<keyword evidence="1" id="KW-0472">Membrane</keyword>
<feature type="transmembrane region" description="Helical" evidence="1">
    <location>
        <begin position="86"/>
        <end position="111"/>
    </location>
</feature>
<evidence type="ECO:0000259" key="2">
    <source>
        <dbReference type="PROSITE" id="PS51201"/>
    </source>
</evidence>
<dbReference type="SUPFAM" id="SSF116726">
    <property type="entry name" value="TrkA C-terminal domain-like"/>
    <property type="match status" value="1"/>
</dbReference>
<comment type="caution">
    <text evidence="3">The sequence shown here is derived from an EMBL/GenBank/DDBJ whole genome shotgun (WGS) entry which is preliminary data.</text>
</comment>
<dbReference type="Gene3D" id="3.40.50.720">
    <property type="entry name" value="NAD(P)-binding Rossmann-like Domain"/>
    <property type="match status" value="1"/>
</dbReference>
<keyword evidence="1" id="KW-0812">Transmembrane</keyword>
<evidence type="ECO:0000256" key="1">
    <source>
        <dbReference type="SAM" id="Phobius"/>
    </source>
</evidence>
<dbReference type="GO" id="GO:0006813">
    <property type="term" value="P:potassium ion transport"/>
    <property type="evidence" value="ECO:0007669"/>
    <property type="project" value="InterPro"/>
</dbReference>
<name>A0A7C4PGI4_9CHLR</name>
<feature type="domain" description="RCK N-terminal" evidence="2">
    <location>
        <begin position="129"/>
        <end position="250"/>
    </location>
</feature>
<dbReference type="Gene3D" id="3.30.70.1450">
    <property type="entry name" value="Regulator of K+ conductance, C-terminal domain"/>
    <property type="match status" value="1"/>
</dbReference>
<accession>A0A7C4PGI4</accession>
<dbReference type="EMBL" id="DSYK01000390">
    <property type="protein sequence ID" value="HGS21761.1"/>
    <property type="molecule type" value="Genomic_DNA"/>
</dbReference>
<keyword evidence="1" id="KW-1133">Transmembrane helix</keyword>
<evidence type="ECO:0000313" key="3">
    <source>
        <dbReference type="EMBL" id="HGS21761.1"/>
    </source>
</evidence>
<dbReference type="Pfam" id="PF02254">
    <property type="entry name" value="TrkA_N"/>
    <property type="match status" value="1"/>
</dbReference>
<gene>
    <name evidence="3" type="ORF">ENT37_07815</name>
</gene>
<dbReference type="PROSITE" id="PS51201">
    <property type="entry name" value="RCK_N"/>
    <property type="match status" value="1"/>
</dbReference>
<dbReference type="SUPFAM" id="SSF51735">
    <property type="entry name" value="NAD(P)-binding Rossmann-fold domains"/>
    <property type="match status" value="1"/>
</dbReference>
<dbReference type="InterPro" id="IPR036721">
    <property type="entry name" value="RCK_C_sf"/>
</dbReference>
<reference evidence="3" key="1">
    <citation type="journal article" date="2020" name="mSystems">
        <title>Genome- and Community-Level Interaction Insights into Carbon Utilization and Element Cycling Functions of Hydrothermarchaeota in Hydrothermal Sediment.</title>
        <authorList>
            <person name="Zhou Z."/>
            <person name="Liu Y."/>
            <person name="Xu W."/>
            <person name="Pan J."/>
            <person name="Luo Z.H."/>
            <person name="Li M."/>
        </authorList>
    </citation>
    <scope>NUCLEOTIDE SEQUENCE [LARGE SCALE GENOMIC DNA]</scope>
    <source>
        <strain evidence="3">SpSt-573</strain>
    </source>
</reference>
<dbReference type="PANTHER" id="PTHR43833:SF11">
    <property type="entry name" value="VOLTAGE-GATED POTASSIUM CHANNEL KCH"/>
    <property type="match status" value="1"/>
</dbReference>
<organism evidence="3">
    <name type="scientific">Anaerolinea thermolimosa</name>
    <dbReference type="NCBI Taxonomy" id="229919"/>
    <lineage>
        <taxon>Bacteria</taxon>
        <taxon>Bacillati</taxon>
        <taxon>Chloroflexota</taxon>
        <taxon>Anaerolineae</taxon>
        <taxon>Anaerolineales</taxon>
        <taxon>Anaerolineaceae</taxon>
        <taxon>Anaerolinea</taxon>
    </lineage>
</organism>
<dbReference type="InterPro" id="IPR036291">
    <property type="entry name" value="NAD(P)-bd_dom_sf"/>
</dbReference>
<feature type="transmembrane region" description="Helical" evidence="1">
    <location>
        <begin position="31"/>
        <end position="48"/>
    </location>
</feature>
<dbReference type="PANTHER" id="PTHR43833">
    <property type="entry name" value="POTASSIUM CHANNEL PROTEIN 2-RELATED-RELATED"/>
    <property type="match status" value="1"/>
</dbReference>
<sequence length="349" mass="38657">MPSTASRQNWRKLKAGWRDTRILLGQFRRPLNIFIILMVGCGALYDRLSQFTATPTSSFIEGVYDVLTLVFLQPIEPFPDEWYLQLFYFILPVAGIGLLALGLAEFGILFFNRSARGKDWQMAVASTLSKHTIVVGLGHLGYRVVLHLHDLGHDVVVIELSAKPHIWDHLQKLGIPILEDDATRPDILLAAGVRQAQTIILCTQNDSLNLEVALKARNLNPSIRVVIRIFDNDFAESLQKQFGFYAFSATGMAAPLFAAAATNIDLTPPILIEGQPHILARLEVSEFSNLAGLSVSELEEKYHTSLIYLAQDGKTMFHPEGSISVHKGASLALFGTPANINLVLNENRS</sequence>
<proteinExistence type="predicted"/>
<dbReference type="AlphaFoldDB" id="A0A7C4PGI4"/>